<proteinExistence type="predicted"/>
<dbReference type="AlphaFoldDB" id="A0A6C0FW79"/>
<sequence length="315" mass="35959">MTDTTVDRLAEAKERKHRLEKALRRQEQLRGRINENERLIVKLEVELEAEQADVDKLTRMSIANLFHTLLRSKDEQLELERQQALAAALKLQEAKDAAARMKAESVSLGDELAACGNAEWEYERLLREREEELRHSRAYAGELAAMDTEIADRTILVKEIREALTAGRRVMASLEGASRSLEKAENWGNWDMWGGGGMISTHIKHEHIDDAKAAISDANHLMRSFRDELADLERTVDIQVDISGLLKFGDYWFDGLIVDWVVQKRIKNAQDQTLEAIHQVRTIVNRLQSEQTAAESALAGLKTKRVLWIETNRPE</sequence>
<dbReference type="Proteomes" id="UP000476064">
    <property type="component" value="Chromosome"/>
</dbReference>
<gene>
    <name evidence="2" type="ORF">GXP70_05960</name>
</gene>
<accession>A0A6C0FW79</accession>
<feature type="coiled-coil region" evidence="1">
    <location>
        <begin position="208"/>
        <end position="235"/>
    </location>
</feature>
<evidence type="ECO:0000313" key="2">
    <source>
        <dbReference type="EMBL" id="QHT59544.1"/>
    </source>
</evidence>
<feature type="coiled-coil region" evidence="1">
    <location>
        <begin position="9"/>
        <end position="60"/>
    </location>
</feature>
<name>A0A6C0FW79_9BACL</name>
<keyword evidence="1" id="KW-0175">Coiled coil</keyword>
<evidence type="ECO:0000256" key="1">
    <source>
        <dbReference type="SAM" id="Coils"/>
    </source>
</evidence>
<dbReference type="EMBL" id="CP048209">
    <property type="protein sequence ID" value="QHT59544.1"/>
    <property type="molecule type" value="Genomic_DNA"/>
</dbReference>
<protein>
    <submittedName>
        <fullName evidence="2">Uncharacterized protein</fullName>
    </submittedName>
</protein>
<keyword evidence="3" id="KW-1185">Reference proteome</keyword>
<dbReference type="KEGG" id="plyc:GXP70_05960"/>
<evidence type="ECO:0000313" key="3">
    <source>
        <dbReference type="Proteomes" id="UP000476064"/>
    </source>
</evidence>
<dbReference type="RefSeq" id="WP_162355610.1">
    <property type="nucleotide sequence ID" value="NZ_CP048209.1"/>
</dbReference>
<reference evidence="2 3" key="1">
    <citation type="submission" date="2020-01" db="EMBL/GenBank/DDBJ databases">
        <title>Paenibacillus sp. nov., isolated from tomato rhizosphere.</title>
        <authorList>
            <person name="Weon H.-Y."/>
            <person name="Lee S.A."/>
        </authorList>
    </citation>
    <scope>NUCLEOTIDE SEQUENCE [LARGE SCALE GENOMIC DNA]</scope>
    <source>
        <strain evidence="2 3">12200R-189</strain>
    </source>
</reference>
<organism evidence="2 3">
    <name type="scientific">Paenibacillus lycopersici</name>
    <dbReference type="NCBI Taxonomy" id="2704462"/>
    <lineage>
        <taxon>Bacteria</taxon>
        <taxon>Bacillati</taxon>
        <taxon>Bacillota</taxon>
        <taxon>Bacilli</taxon>
        <taxon>Bacillales</taxon>
        <taxon>Paenibacillaceae</taxon>
        <taxon>Paenibacillus</taxon>
    </lineage>
</organism>